<comment type="caution">
    <text evidence="5">The sequence shown here is derived from an EMBL/GenBank/DDBJ whole genome shotgun (WGS) entry which is preliminary data.</text>
</comment>
<dbReference type="SMART" id="SM00318">
    <property type="entry name" value="SNc"/>
    <property type="match status" value="1"/>
</dbReference>
<keyword evidence="1" id="KW-0540">Nuclease</keyword>
<feature type="domain" description="TNase-like" evidence="4">
    <location>
        <begin position="52"/>
        <end position="186"/>
    </location>
</feature>
<dbReference type="Gene3D" id="2.40.50.90">
    <property type="match status" value="1"/>
</dbReference>
<dbReference type="EMBL" id="PFTH01000204">
    <property type="protein sequence ID" value="PJB87713.1"/>
    <property type="molecule type" value="Genomic_DNA"/>
</dbReference>
<dbReference type="SUPFAM" id="SSF50199">
    <property type="entry name" value="Staphylococcal nuclease"/>
    <property type="match status" value="1"/>
</dbReference>
<dbReference type="PROSITE" id="PS50830">
    <property type="entry name" value="TNASE_3"/>
    <property type="match status" value="1"/>
</dbReference>
<dbReference type="AlphaFoldDB" id="A0A2M8DBC7"/>
<evidence type="ECO:0000256" key="3">
    <source>
        <dbReference type="ARBA" id="ARBA00022801"/>
    </source>
</evidence>
<dbReference type="Proteomes" id="UP000229706">
    <property type="component" value="Unassembled WGS sequence"/>
</dbReference>
<name>A0A2M8DBC7_9BACT</name>
<dbReference type="GO" id="GO:0004519">
    <property type="term" value="F:endonuclease activity"/>
    <property type="evidence" value="ECO:0007669"/>
    <property type="project" value="UniProtKB-KW"/>
</dbReference>
<evidence type="ECO:0000313" key="6">
    <source>
        <dbReference type="Proteomes" id="UP000229706"/>
    </source>
</evidence>
<accession>A0A2M8DBC7</accession>
<evidence type="ECO:0000259" key="4">
    <source>
        <dbReference type="PROSITE" id="PS50830"/>
    </source>
</evidence>
<protein>
    <recommendedName>
        <fullName evidence="4">TNase-like domain-containing protein</fullName>
    </recommendedName>
</protein>
<dbReference type="PANTHER" id="PTHR12302:SF3">
    <property type="entry name" value="SERINE_THREONINE-PROTEIN KINASE 31"/>
    <property type="match status" value="1"/>
</dbReference>
<evidence type="ECO:0000256" key="2">
    <source>
        <dbReference type="ARBA" id="ARBA00022759"/>
    </source>
</evidence>
<gene>
    <name evidence="5" type="ORF">CO083_05615</name>
</gene>
<dbReference type="GO" id="GO:0016787">
    <property type="term" value="F:hydrolase activity"/>
    <property type="evidence" value="ECO:0007669"/>
    <property type="project" value="UniProtKB-KW"/>
</dbReference>
<organism evidence="5 6">
    <name type="scientific">Candidatus Roizmanbacteria bacterium CG_4_9_14_0_8_um_filter_34_12</name>
    <dbReference type="NCBI Taxonomy" id="1974840"/>
    <lineage>
        <taxon>Bacteria</taxon>
        <taxon>Candidatus Roizmaniibacteriota</taxon>
    </lineage>
</organism>
<keyword evidence="3" id="KW-0378">Hydrolase</keyword>
<reference evidence="6" key="1">
    <citation type="submission" date="2017-09" db="EMBL/GenBank/DDBJ databases">
        <title>Depth-based differentiation of microbial function through sediment-hosted aquifers and enrichment of novel symbionts in the deep terrestrial subsurface.</title>
        <authorList>
            <person name="Probst A.J."/>
            <person name="Ladd B."/>
            <person name="Jarett J.K."/>
            <person name="Geller-Mcgrath D.E."/>
            <person name="Sieber C.M.K."/>
            <person name="Emerson J.B."/>
            <person name="Anantharaman K."/>
            <person name="Thomas B.C."/>
            <person name="Malmstrom R."/>
            <person name="Stieglmeier M."/>
            <person name="Klingl A."/>
            <person name="Woyke T."/>
            <person name="Ryan C.M."/>
            <person name="Banfield J.F."/>
        </authorList>
    </citation>
    <scope>NUCLEOTIDE SEQUENCE [LARGE SCALE GENOMIC DNA]</scope>
</reference>
<keyword evidence="2" id="KW-0255">Endonuclease</keyword>
<sequence length="188" mass="21820">MTFLMKIKINKKLVSLCLFVIFLIYQTIIQQNNPIKTNLKNNQVVKISPTPIKNATKVISVIDGDTIILNDQSHLRYIGIDTPELHHPLIKLQCFGEEAKIANQKLVERKEIIMEKDVSNVDRYKRLLRYVWIKQDSTNSALFVNDYLVRQGFAHASTFPPDVKYAKQFIEAETEARENKRGLWSKCE</sequence>
<dbReference type="InterPro" id="IPR035437">
    <property type="entry name" value="SNase_OB-fold_sf"/>
</dbReference>
<proteinExistence type="predicted"/>
<dbReference type="Pfam" id="PF00565">
    <property type="entry name" value="SNase"/>
    <property type="match status" value="1"/>
</dbReference>
<evidence type="ECO:0000256" key="1">
    <source>
        <dbReference type="ARBA" id="ARBA00022722"/>
    </source>
</evidence>
<dbReference type="PANTHER" id="PTHR12302">
    <property type="entry name" value="EBNA2 BINDING PROTEIN P100"/>
    <property type="match status" value="1"/>
</dbReference>
<evidence type="ECO:0000313" key="5">
    <source>
        <dbReference type="EMBL" id="PJB87713.1"/>
    </source>
</evidence>
<dbReference type="InterPro" id="IPR016071">
    <property type="entry name" value="Staphylococal_nuclease_OB-fold"/>
</dbReference>